<keyword evidence="2" id="KW-0808">Transferase</keyword>
<keyword evidence="2" id="KW-0489">Methyltransferase</keyword>
<feature type="domain" description="Methyltransferase" evidence="1">
    <location>
        <begin position="49"/>
        <end position="151"/>
    </location>
</feature>
<reference evidence="2" key="1">
    <citation type="submission" date="2022-10" db="EMBL/GenBank/DDBJ databases">
        <title>The complete genomes of actinobacterial strains from the NBC collection.</title>
        <authorList>
            <person name="Joergensen T.S."/>
            <person name="Alvarez Arevalo M."/>
            <person name="Sterndorff E.B."/>
            <person name="Faurdal D."/>
            <person name="Vuksanovic O."/>
            <person name="Mourched A.-S."/>
            <person name="Charusanti P."/>
            <person name="Shaw S."/>
            <person name="Blin K."/>
            <person name="Weber T."/>
        </authorList>
    </citation>
    <scope>NUCLEOTIDE SEQUENCE</scope>
    <source>
        <strain evidence="2">NBC_00222</strain>
    </source>
</reference>
<dbReference type="Gene3D" id="3.40.50.150">
    <property type="entry name" value="Vaccinia Virus protein VP39"/>
    <property type="match status" value="1"/>
</dbReference>
<accession>A0ABZ1UCE5</accession>
<dbReference type="EMBL" id="CP108110">
    <property type="protein sequence ID" value="WUQ88550.1"/>
    <property type="molecule type" value="Genomic_DNA"/>
</dbReference>
<name>A0ABZ1UCE5_9ACTN</name>
<sequence>MKHFDLHARIPLLAKAMAAADHSPDAQLVQTRHRASLVESWDIGPGSTVLELGCGQGDMTAVLAEAVGPRGRVVAVDVAGPTYGAPVTLGESAARLAAGPLGPRIDFRLGTDVRDLSVDFPCDAFDHVVLAHCSWYFASLGQLRDTLARVRPWARRLWFTEWDLTPSCGDQLAHLLAVLVQGQIEAAGSHGEGNIRTSFSREALLRLLPETGWTADGDGPVDTDALQDADWEITACLDLITAGERLATLSEPVRQLVLSQSDVLRAVAAPHGNRPLAAYWVTAR</sequence>
<organism evidence="2 3">
    <name type="scientific">Kitasatospora purpeofusca</name>
    <dbReference type="NCBI Taxonomy" id="67352"/>
    <lineage>
        <taxon>Bacteria</taxon>
        <taxon>Bacillati</taxon>
        <taxon>Actinomycetota</taxon>
        <taxon>Actinomycetes</taxon>
        <taxon>Kitasatosporales</taxon>
        <taxon>Streptomycetaceae</taxon>
        <taxon>Kitasatospora</taxon>
    </lineage>
</organism>
<dbReference type="Pfam" id="PF13649">
    <property type="entry name" value="Methyltransf_25"/>
    <property type="match status" value="1"/>
</dbReference>
<dbReference type="GO" id="GO:0008168">
    <property type="term" value="F:methyltransferase activity"/>
    <property type="evidence" value="ECO:0007669"/>
    <property type="project" value="UniProtKB-KW"/>
</dbReference>
<keyword evidence="3" id="KW-1185">Reference proteome</keyword>
<evidence type="ECO:0000313" key="3">
    <source>
        <dbReference type="Proteomes" id="UP001432222"/>
    </source>
</evidence>
<dbReference type="GO" id="GO:0032259">
    <property type="term" value="P:methylation"/>
    <property type="evidence" value="ECO:0007669"/>
    <property type="project" value="UniProtKB-KW"/>
</dbReference>
<proteinExistence type="predicted"/>
<gene>
    <name evidence="2" type="ORF">OHA16_39500</name>
</gene>
<dbReference type="Proteomes" id="UP001432222">
    <property type="component" value="Chromosome"/>
</dbReference>
<protein>
    <submittedName>
        <fullName evidence="2">Class I SAM-dependent methyltransferase</fullName>
    </submittedName>
</protein>
<evidence type="ECO:0000313" key="2">
    <source>
        <dbReference type="EMBL" id="WUQ88550.1"/>
    </source>
</evidence>
<dbReference type="InterPro" id="IPR041698">
    <property type="entry name" value="Methyltransf_25"/>
</dbReference>
<dbReference type="CDD" id="cd02440">
    <property type="entry name" value="AdoMet_MTases"/>
    <property type="match status" value="1"/>
</dbReference>
<dbReference type="InterPro" id="IPR029063">
    <property type="entry name" value="SAM-dependent_MTases_sf"/>
</dbReference>
<dbReference type="SUPFAM" id="SSF53335">
    <property type="entry name" value="S-adenosyl-L-methionine-dependent methyltransferases"/>
    <property type="match status" value="1"/>
</dbReference>
<evidence type="ECO:0000259" key="1">
    <source>
        <dbReference type="Pfam" id="PF13649"/>
    </source>
</evidence>